<keyword evidence="1" id="KW-1133">Transmembrane helix</keyword>
<keyword evidence="1" id="KW-0812">Transmembrane</keyword>
<protein>
    <recommendedName>
        <fullName evidence="4">Peptidase family M28</fullName>
    </recommendedName>
</protein>
<sequence length="298" mass="34758">MLENKRLKDWLFRYQYIYKIRKNIKSKERFITALVADIMDMRNDLQVIEYGESKKERLKNIYVGDIEQADRIICAHYDTPVKTLSSYIFFDKKRAKNKTSIFILISSILMVLFGLGLTLVYKEIALNQFQLLSLSTLLIAVIYAFYFYFLNKISRGIPERNNLIRNTSSILTLLALIKEIKDDKTAFVFYDRGVYGTVGLQLVEQANAKNASIYVLDSIGSDASLYLIGKDFTKQQAEQSGMIYEMNNKFNYNYLISARRAEIDGVQKYYLSRSDLKQKELNMENINKIIALFNNKER</sequence>
<accession>A0A1G7UDE7</accession>
<dbReference type="AlphaFoldDB" id="A0A1G7UDE7"/>
<evidence type="ECO:0000313" key="2">
    <source>
        <dbReference type="EMBL" id="SDG45503.1"/>
    </source>
</evidence>
<evidence type="ECO:0000256" key="1">
    <source>
        <dbReference type="SAM" id="Phobius"/>
    </source>
</evidence>
<reference evidence="2 3" key="1">
    <citation type="submission" date="2016-10" db="EMBL/GenBank/DDBJ databases">
        <authorList>
            <person name="de Groot N.N."/>
        </authorList>
    </citation>
    <scope>NUCLEOTIDE SEQUENCE [LARGE SCALE GENOMIC DNA]</scope>
    <source>
        <strain evidence="2 3">ATCC BAA-466</strain>
    </source>
</reference>
<evidence type="ECO:0000313" key="3">
    <source>
        <dbReference type="Proteomes" id="UP000199708"/>
    </source>
</evidence>
<keyword evidence="3" id="KW-1185">Reference proteome</keyword>
<gene>
    <name evidence="2" type="ORF">SAMN05421791_10956</name>
</gene>
<evidence type="ECO:0008006" key="4">
    <source>
        <dbReference type="Google" id="ProtNLM"/>
    </source>
</evidence>
<feature type="transmembrane region" description="Helical" evidence="1">
    <location>
        <begin position="101"/>
        <end position="121"/>
    </location>
</feature>
<dbReference type="STRING" id="120956.SAMN05421791_10956"/>
<name>A0A1G7UDE7_9LACT</name>
<proteinExistence type="predicted"/>
<feature type="transmembrane region" description="Helical" evidence="1">
    <location>
        <begin position="127"/>
        <end position="150"/>
    </location>
</feature>
<organism evidence="2 3">
    <name type="scientific">Facklamia miroungae</name>
    <dbReference type="NCBI Taxonomy" id="120956"/>
    <lineage>
        <taxon>Bacteria</taxon>
        <taxon>Bacillati</taxon>
        <taxon>Bacillota</taxon>
        <taxon>Bacilli</taxon>
        <taxon>Lactobacillales</taxon>
        <taxon>Aerococcaceae</taxon>
        <taxon>Facklamia</taxon>
    </lineage>
</organism>
<dbReference type="Proteomes" id="UP000199708">
    <property type="component" value="Unassembled WGS sequence"/>
</dbReference>
<dbReference type="RefSeq" id="WP_090290302.1">
    <property type="nucleotide sequence ID" value="NZ_FNCK01000009.1"/>
</dbReference>
<dbReference type="OrthoDB" id="1920380at2"/>
<keyword evidence="1" id="KW-0472">Membrane</keyword>
<dbReference type="EMBL" id="FNCK01000009">
    <property type="protein sequence ID" value="SDG45503.1"/>
    <property type="molecule type" value="Genomic_DNA"/>
</dbReference>